<dbReference type="InterPro" id="IPR035500">
    <property type="entry name" value="NHR-like_dom_sf"/>
</dbReference>
<reference evidence="12" key="1">
    <citation type="submission" date="2020-11" db="EMBL/GenBank/DDBJ databases">
        <authorList>
            <person name="Tran Van P."/>
        </authorList>
    </citation>
    <scope>NUCLEOTIDE SEQUENCE</scope>
</reference>
<keyword evidence="3" id="KW-0862">Zinc</keyword>
<keyword evidence="4" id="KW-0805">Transcription regulation</keyword>
<feature type="domain" description="Nuclear receptor" evidence="10">
    <location>
        <begin position="326"/>
        <end position="402"/>
    </location>
</feature>
<dbReference type="Gene3D" id="1.10.565.10">
    <property type="entry name" value="Retinoid X Receptor"/>
    <property type="match status" value="2"/>
</dbReference>
<dbReference type="InterPro" id="IPR013088">
    <property type="entry name" value="Znf_NHR/GATA"/>
</dbReference>
<evidence type="ECO:0000256" key="8">
    <source>
        <dbReference type="ARBA" id="ARBA00023242"/>
    </source>
</evidence>
<gene>
    <name evidence="12" type="ORF">OSB1V03_LOCUS32</name>
</gene>
<feature type="domain" description="Nuclear receptor" evidence="10">
    <location>
        <begin position="13"/>
        <end position="89"/>
    </location>
</feature>
<dbReference type="CDD" id="cd06916">
    <property type="entry name" value="NR_DBD_like"/>
    <property type="match status" value="1"/>
</dbReference>
<feature type="region of interest" description="Disordered" evidence="9">
    <location>
        <begin position="146"/>
        <end position="171"/>
    </location>
</feature>
<keyword evidence="13" id="KW-1185">Reference proteome</keyword>
<dbReference type="EMBL" id="CAJPIZ010000004">
    <property type="protein sequence ID" value="CAG2099961.1"/>
    <property type="molecule type" value="Genomic_DNA"/>
</dbReference>
<name>A0A7R9KC71_9ACAR</name>
<evidence type="ECO:0000256" key="3">
    <source>
        <dbReference type="ARBA" id="ARBA00022833"/>
    </source>
</evidence>
<evidence type="ECO:0000256" key="9">
    <source>
        <dbReference type="SAM" id="MobiDB-lite"/>
    </source>
</evidence>
<dbReference type="GO" id="GO:0045944">
    <property type="term" value="P:positive regulation of transcription by RNA polymerase II"/>
    <property type="evidence" value="ECO:0007669"/>
    <property type="project" value="TreeGrafter"/>
</dbReference>
<dbReference type="OrthoDB" id="6352325at2759"/>
<evidence type="ECO:0000313" key="12">
    <source>
        <dbReference type="EMBL" id="CAD7619531.1"/>
    </source>
</evidence>
<dbReference type="PANTHER" id="PTHR24082">
    <property type="entry name" value="NUCLEAR HORMONE RECEPTOR"/>
    <property type="match status" value="1"/>
</dbReference>
<keyword evidence="8" id="KW-0539">Nucleus</keyword>
<evidence type="ECO:0000256" key="2">
    <source>
        <dbReference type="ARBA" id="ARBA00022771"/>
    </source>
</evidence>
<dbReference type="InterPro" id="IPR000536">
    <property type="entry name" value="Nucl_hrmn_rcpt_lig-bd"/>
</dbReference>
<dbReference type="GO" id="GO:0004879">
    <property type="term" value="F:nuclear receptor activity"/>
    <property type="evidence" value="ECO:0007669"/>
    <property type="project" value="TreeGrafter"/>
</dbReference>
<dbReference type="PRINTS" id="PR00047">
    <property type="entry name" value="STROIDFINGER"/>
</dbReference>
<dbReference type="GO" id="GO:0008270">
    <property type="term" value="F:zinc ion binding"/>
    <property type="evidence" value="ECO:0007669"/>
    <property type="project" value="UniProtKB-KW"/>
</dbReference>
<keyword evidence="6" id="KW-0804">Transcription</keyword>
<evidence type="ECO:0000313" key="13">
    <source>
        <dbReference type="Proteomes" id="UP000759131"/>
    </source>
</evidence>
<dbReference type="SMART" id="SM00430">
    <property type="entry name" value="HOLI"/>
    <property type="match status" value="1"/>
</dbReference>
<keyword evidence="1" id="KW-0479">Metal-binding</keyword>
<organism evidence="12">
    <name type="scientific">Medioppia subpectinata</name>
    <dbReference type="NCBI Taxonomy" id="1979941"/>
    <lineage>
        <taxon>Eukaryota</taxon>
        <taxon>Metazoa</taxon>
        <taxon>Ecdysozoa</taxon>
        <taxon>Arthropoda</taxon>
        <taxon>Chelicerata</taxon>
        <taxon>Arachnida</taxon>
        <taxon>Acari</taxon>
        <taxon>Acariformes</taxon>
        <taxon>Sarcoptiformes</taxon>
        <taxon>Oribatida</taxon>
        <taxon>Brachypylina</taxon>
        <taxon>Oppioidea</taxon>
        <taxon>Oppiidae</taxon>
        <taxon>Medioppia</taxon>
    </lineage>
</organism>
<protein>
    <recommendedName>
        <fullName evidence="14">Nuclear receptor</fullName>
    </recommendedName>
</protein>
<feature type="region of interest" description="Disordered" evidence="9">
    <location>
        <begin position="411"/>
        <end position="448"/>
    </location>
</feature>
<feature type="domain" description="NR LBD" evidence="11">
    <location>
        <begin position="197"/>
        <end position="751"/>
    </location>
</feature>
<dbReference type="GO" id="GO:0000978">
    <property type="term" value="F:RNA polymerase II cis-regulatory region sequence-specific DNA binding"/>
    <property type="evidence" value="ECO:0007669"/>
    <property type="project" value="TreeGrafter"/>
</dbReference>
<proteinExistence type="predicted"/>
<dbReference type="SUPFAM" id="SSF57716">
    <property type="entry name" value="Glucocorticoid receptor-like (DNA-binding domain)"/>
    <property type="match status" value="2"/>
</dbReference>
<keyword evidence="7" id="KW-0675">Receptor</keyword>
<accession>A0A7R9KC71</accession>
<evidence type="ECO:0000256" key="1">
    <source>
        <dbReference type="ARBA" id="ARBA00022723"/>
    </source>
</evidence>
<dbReference type="Pfam" id="PF00105">
    <property type="entry name" value="zf-C4"/>
    <property type="match status" value="2"/>
</dbReference>
<dbReference type="PROSITE" id="PS51030">
    <property type="entry name" value="NUCLEAR_REC_DBD_2"/>
    <property type="match status" value="2"/>
</dbReference>
<dbReference type="PANTHER" id="PTHR24082:SF283">
    <property type="entry name" value="NUCLEAR HORMONE RECEPTOR HR96"/>
    <property type="match status" value="1"/>
</dbReference>
<dbReference type="SUPFAM" id="SSF48508">
    <property type="entry name" value="Nuclear receptor ligand-binding domain"/>
    <property type="match status" value="2"/>
</dbReference>
<dbReference type="PROSITE" id="PS00031">
    <property type="entry name" value="NUCLEAR_REC_DBD_1"/>
    <property type="match status" value="1"/>
</dbReference>
<evidence type="ECO:0000256" key="4">
    <source>
        <dbReference type="ARBA" id="ARBA00023015"/>
    </source>
</evidence>
<feature type="compositionally biased region" description="Polar residues" evidence="9">
    <location>
        <begin position="117"/>
        <end position="130"/>
    </location>
</feature>
<dbReference type="InterPro" id="IPR050234">
    <property type="entry name" value="Nuclear_hormone_rcpt_NR1"/>
</dbReference>
<dbReference type="Gene3D" id="3.30.50.10">
    <property type="entry name" value="Erythroid Transcription Factor GATA-1, subunit A"/>
    <property type="match status" value="2"/>
</dbReference>
<dbReference type="GO" id="GO:0030154">
    <property type="term" value="P:cell differentiation"/>
    <property type="evidence" value="ECO:0007669"/>
    <property type="project" value="TreeGrafter"/>
</dbReference>
<dbReference type="GO" id="GO:0000122">
    <property type="term" value="P:negative regulation of transcription by RNA polymerase II"/>
    <property type="evidence" value="ECO:0007669"/>
    <property type="project" value="TreeGrafter"/>
</dbReference>
<feature type="region of interest" description="Disordered" evidence="9">
    <location>
        <begin position="110"/>
        <end position="130"/>
    </location>
</feature>
<dbReference type="EMBL" id="OC854579">
    <property type="protein sequence ID" value="CAD7619531.1"/>
    <property type="molecule type" value="Genomic_DNA"/>
</dbReference>
<evidence type="ECO:0000256" key="7">
    <source>
        <dbReference type="ARBA" id="ARBA00023170"/>
    </source>
</evidence>
<dbReference type="SMART" id="SM00399">
    <property type="entry name" value="ZnF_C4"/>
    <property type="match status" value="2"/>
</dbReference>
<dbReference type="InterPro" id="IPR001628">
    <property type="entry name" value="Znf_hrmn_rcpt"/>
</dbReference>
<evidence type="ECO:0000259" key="10">
    <source>
        <dbReference type="PROSITE" id="PS51030"/>
    </source>
</evidence>
<evidence type="ECO:0000256" key="6">
    <source>
        <dbReference type="ARBA" id="ARBA00023163"/>
    </source>
</evidence>
<keyword evidence="5" id="KW-0238">DNA-binding</keyword>
<dbReference type="AlphaFoldDB" id="A0A7R9KC71"/>
<dbReference type="PROSITE" id="PS51843">
    <property type="entry name" value="NR_LBD"/>
    <property type="match status" value="1"/>
</dbReference>
<sequence length="797" mass="91263">MDISAKMSDQIQERLCLVCGEIASGYHYEVLTCESCKSFFRRNALKNAAKFYCVFNGRCNMSGGNRNTCKKCRLNKCLVVGMRTSLIYSDKQIQIRRHIVAENRIIRQTMAKKADSEPNTSTSSDSTRNETIVLSESQNLIENTVTNGESTESSGDSQPNTNTNCGQNSDSTELSVVPIARPITAYKITFNELEGNQLSELFDALKCMEISVFTTDVTDPKDTQEMWSLVMAQNEGAVKLIVQMSKSLHRFNSLCDHDQIILLKYSAIEIDAMRMIMKFNFETQCFANVYHLHIDIIKLMTQFSEDIYLLDKLYLENMGLDWESDPMIIDLCTTVPYHGYHFDAITCESCKSFFRRSALIPDHFRCYLGNACKIDIDNRKHCKKCRLNKCFSVGMKTDLIYSCKHREKSASIVKQPNSRQKRKRKARGAEEETNSGSDSPPEPTASAIDTDVSFNDMLHDNDLEDEVINELLTDAKDLIDDTDLQIETEEPAMSLMPAVFRPITDYNSGFNELEGKVFGELIDGLKCIQIETKGVGEPMYMDIKGALDVFKIDHELRIRDIIAMSKCITGFNGLVESDRLTLIKYSALEIINLRMISCFNFEEGFWDIILNNTTYRVTLELFKREGRLESVGCGTYDYHRSFLQNMGLDWESDPLIIDFLTAILLFNPNRPNLLNKSMVKHQQNIYMHLLSRYLRMKCRSEFLASAKLLRLIDSLKYLNVLNTRIAYHAHTKKLNGLNPRFPLFREICDRSEIDIVANLHQGESPLQAIQSIEMPVPCPLFHRHCPHRELQSLQQIF</sequence>
<evidence type="ECO:0008006" key="14">
    <source>
        <dbReference type="Google" id="ProtNLM"/>
    </source>
</evidence>
<evidence type="ECO:0000259" key="11">
    <source>
        <dbReference type="PROSITE" id="PS51843"/>
    </source>
</evidence>
<evidence type="ECO:0000256" key="5">
    <source>
        <dbReference type="ARBA" id="ARBA00023125"/>
    </source>
</evidence>
<dbReference type="Proteomes" id="UP000759131">
    <property type="component" value="Unassembled WGS sequence"/>
</dbReference>
<keyword evidence="2" id="KW-0863">Zinc-finger</keyword>